<feature type="transmembrane region" description="Helical" evidence="5">
    <location>
        <begin position="405"/>
        <end position="424"/>
    </location>
</feature>
<dbReference type="VEuPathDB" id="FungiDB:I7I51_03147"/>
<organism evidence="7 8">
    <name type="scientific">Ajellomyces capsulatus</name>
    <name type="common">Darling's disease fungus</name>
    <name type="synonym">Histoplasma capsulatum</name>
    <dbReference type="NCBI Taxonomy" id="5037"/>
    <lineage>
        <taxon>Eukaryota</taxon>
        <taxon>Fungi</taxon>
        <taxon>Dikarya</taxon>
        <taxon>Ascomycota</taxon>
        <taxon>Pezizomycotina</taxon>
        <taxon>Eurotiomycetes</taxon>
        <taxon>Eurotiomycetidae</taxon>
        <taxon>Onygenales</taxon>
        <taxon>Ajellomycetaceae</taxon>
        <taxon>Histoplasma</taxon>
    </lineage>
</organism>
<dbReference type="InterPro" id="IPR036259">
    <property type="entry name" value="MFS_trans_sf"/>
</dbReference>
<name>A0A8A1MM79_AJECA</name>
<dbReference type="PANTHER" id="PTHR23501:SF67">
    <property type="entry name" value="MFS MULTIDRUG EFFLUX TRANSPORTER (EUROFUNG)"/>
    <property type="match status" value="1"/>
</dbReference>
<keyword evidence="4 5" id="KW-0472">Membrane</keyword>
<dbReference type="GO" id="GO:0000329">
    <property type="term" value="C:fungal-type vacuole membrane"/>
    <property type="evidence" value="ECO:0007669"/>
    <property type="project" value="TreeGrafter"/>
</dbReference>
<sequence>MSVQGSQRNDQNETTPLIRQNIPAHHSPCSCNGELSGSGSGCEQKSDTKASICDDDNAHATHFIDITPSKFWVVFGSILLSIVLSFFDGSLLESIHPVISSHFQVANSASWLSTGFLLTCTVFQPIIGQISDIFGRRVPYLVSIAIFFISTIWCGTAWSFGSFLSARLLCGVGASGIIALGSIICSDLIYIEHRGMYQSYLSLAYGLGNCLGLAFGGVIVDSLGWRAAFGVQLPMLCALFAAAYFTLPSNLGPQLARQRNINIRQALGTIDITGSFFLVLGVTALMLGLNLGGNVFPWSHPIVVSSLIVFCLVSVPFVKAEQSSSNPAIPLPLLTTAPHANLILGNFFAGISINTILFNAPLFFQAVKLESATSSGFRLLPASVGLMISSLLTGIFMAKTRQLKSILLLGIFWLIGSSACSGILGVNAPGWVSVVIIAMAAFSQGALYPPTMMGVLSTSAQDDQAVITTTLSLLRSLGWVMGVAISSLVFQNALGALLYQTVTGPNKADIILRVRKSIKEIAQLDPIHQSQEMRTHVQNIASRFGLSACEYLVSIKGTQYNMPHDIHISENAACSRYAAVVEVRQKNLFLFANR</sequence>
<feature type="transmembrane region" description="Helical" evidence="5">
    <location>
        <begin position="339"/>
        <end position="364"/>
    </location>
</feature>
<feature type="transmembrane region" description="Helical" evidence="5">
    <location>
        <begin position="166"/>
        <end position="191"/>
    </location>
</feature>
<dbReference type="Proteomes" id="UP000663671">
    <property type="component" value="Chromosome 6"/>
</dbReference>
<dbReference type="EMBL" id="CP069116">
    <property type="protein sequence ID" value="QSS66935.1"/>
    <property type="molecule type" value="Genomic_DNA"/>
</dbReference>
<reference evidence="7" key="1">
    <citation type="submission" date="2021-01" db="EMBL/GenBank/DDBJ databases">
        <title>Chromosome-level genome assembly of a human fungal pathogen reveals clustering of transcriptionally co-regulated genes.</title>
        <authorList>
            <person name="Voorhies M."/>
            <person name="Cohen S."/>
            <person name="Shea T.P."/>
            <person name="Petrus S."/>
            <person name="Munoz J.F."/>
            <person name="Poplawski S."/>
            <person name="Goldman W.E."/>
            <person name="Michael T."/>
            <person name="Cuomo C.A."/>
            <person name="Sil A."/>
            <person name="Beyhan S."/>
        </authorList>
    </citation>
    <scope>NUCLEOTIDE SEQUENCE</scope>
    <source>
        <strain evidence="7">WU24</strain>
    </source>
</reference>
<dbReference type="InterPro" id="IPR011701">
    <property type="entry name" value="MFS"/>
</dbReference>
<dbReference type="InterPro" id="IPR005829">
    <property type="entry name" value="Sugar_transporter_CS"/>
</dbReference>
<accession>A0A8A1MM79</accession>
<dbReference type="PROSITE" id="PS50850">
    <property type="entry name" value="MFS"/>
    <property type="match status" value="1"/>
</dbReference>
<evidence type="ECO:0000256" key="1">
    <source>
        <dbReference type="ARBA" id="ARBA00004141"/>
    </source>
</evidence>
<feature type="transmembrane region" description="Helical" evidence="5">
    <location>
        <begin position="268"/>
        <end position="292"/>
    </location>
</feature>
<protein>
    <submittedName>
        <fullName evidence="7">Multidrug resistance protein fnx1</fullName>
    </submittedName>
</protein>
<evidence type="ECO:0000256" key="5">
    <source>
        <dbReference type="SAM" id="Phobius"/>
    </source>
</evidence>
<dbReference type="SUPFAM" id="SSF103473">
    <property type="entry name" value="MFS general substrate transporter"/>
    <property type="match status" value="1"/>
</dbReference>
<feature type="transmembrane region" description="Helical" evidence="5">
    <location>
        <begin position="430"/>
        <end position="448"/>
    </location>
</feature>
<feature type="transmembrane region" description="Helical" evidence="5">
    <location>
        <begin position="71"/>
        <end position="89"/>
    </location>
</feature>
<feature type="domain" description="Major facilitator superfamily (MFS) profile" evidence="6">
    <location>
        <begin position="74"/>
        <end position="519"/>
    </location>
</feature>
<feature type="transmembrane region" description="Helical" evidence="5">
    <location>
        <begin position="203"/>
        <end position="220"/>
    </location>
</feature>
<evidence type="ECO:0000256" key="2">
    <source>
        <dbReference type="ARBA" id="ARBA00022692"/>
    </source>
</evidence>
<dbReference type="PROSITE" id="PS00216">
    <property type="entry name" value="SUGAR_TRANSPORT_1"/>
    <property type="match status" value="1"/>
</dbReference>
<evidence type="ECO:0000259" key="6">
    <source>
        <dbReference type="PROSITE" id="PS50850"/>
    </source>
</evidence>
<comment type="subcellular location">
    <subcellularLocation>
        <location evidence="1">Membrane</location>
        <topology evidence="1">Multi-pass membrane protein</topology>
    </subcellularLocation>
</comment>
<dbReference type="Pfam" id="PF07690">
    <property type="entry name" value="MFS_1"/>
    <property type="match status" value="1"/>
</dbReference>
<dbReference type="OrthoDB" id="419537at2759"/>
<feature type="transmembrane region" description="Helical" evidence="5">
    <location>
        <begin position="376"/>
        <end position="398"/>
    </location>
</feature>
<evidence type="ECO:0000256" key="4">
    <source>
        <dbReference type="ARBA" id="ARBA00023136"/>
    </source>
</evidence>
<dbReference type="PANTHER" id="PTHR23501">
    <property type="entry name" value="MAJOR FACILITATOR SUPERFAMILY"/>
    <property type="match status" value="1"/>
</dbReference>
<dbReference type="AlphaFoldDB" id="A0A8A1MM79"/>
<evidence type="ECO:0000313" key="8">
    <source>
        <dbReference type="Proteomes" id="UP000663671"/>
    </source>
</evidence>
<feature type="transmembrane region" description="Helical" evidence="5">
    <location>
        <begin position="109"/>
        <end position="128"/>
    </location>
</feature>
<proteinExistence type="predicted"/>
<feature type="transmembrane region" description="Helical" evidence="5">
    <location>
        <begin position="226"/>
        <end position="247"/>
    </location>
</feature>
<evidence type="ECO:0000313" key="7">
    <source>
        <dbReference type="EMBL" id="QSS66935.1"/>
    </source>
</evidence>
<dbReference type="Gene3D" id="1.20.1720.10">
    <property type="entry name" value="Multidrug resistance protein D"/>
    <property type="match status" value="1"/>
</dbReference>
<evidence type="ECO:0000256" key="3">
    <source>
        <dbReference type="ARBA" id="ARBA00022989"/>
    </source>
</evidence>
<feature type="transmembrane region" description="Helical" evidence="5">
    <location>
        <begin position="140"/>
        <end position="160"/>
    </location>
</feature>
<dbReference type="GO" id="GO:0015174">
    <property type="term" value="F:basic amino acid transmembrane transporter activity"/>
    <property type="evidence" value="ECO:0007669"/>
    <property type="project" value="TreeGrafter"/>
</dbReference>
<keyword evidence="2 5" id="KW-0812">Transmembrane</keyword>
<gene>
    <name evidence="7" type="ORF">I7I51_03147</name>
</gene>
<keyword evidence="3 5" id="KW-1133">Transmembrane helix</keyword>
<feature type="transmembrane region" description="Helical" evidence="5">
    <location>
        <begin position="298"/>
        <end position="318"/>
    </location>
</feature>
<dbReference type="InterPro" id="IPR020846">
    <property type="entry name" value="MFS_dom"/>
</dbReference>
<feature type="transmembrane region" description="Helical" evidence="5">
    <location>
        <begin position="477"/>
        <end position="499"/>
    </location>
</feature>
<dbReference type="Gene3D" id="1.20.1250.20">
    <property type="entry name" value="MFS general substrate transporter like domains"/>
    <property type="match status" value="1"/>
</dbReference>